<dbReference type="Proteomes" id="UP000018817">
    <property type="component" value="Unassembled WGS sequence"/>
</dbReference>
<evidence type="ECO:0000313" key="1">
    <source>
        <dbReference type="EMBL" id="ETN24633.1"/>
    </source>
</evidence>
<reference evidence="1 2" key="2">
    <citation type="submission" date="2013-11" db="EMBL/GenBank/DDBJ databases">
        <title>The Genome Sequence of Phytophthora parasitica INRA-310.</title>
        <authorList>
            <consortium name="The Broad Institute Genomics Platform"/>
            <person name="Russ C."/>
            <person name="Tyler B."/>
            <person name="Panabieres F."/>
            <person name="Shan W."/>
            <person name="Tripathy S."/>
            <person name="Grunwald N."/>
            <person name="Machado M."/>
            <person name="Johnson C.S."/>
            <person name="Arredondo F."/>
            <person name="Hong C."/>
            <person name="Coffey M."/>
            <person name="Young S.K."/>
            <person name="Zeng Q."/>
            <person name="Gargeya S."/>
            <person name="Fitzgerald M."/>
            <person name="Abouelleil A."/>
            <person name="Alvarado L."/>
            <person name="Chapman S.B."/>
            <person name="Gainer-Dewar J."/>
            <person name="Goldberg J."/>
            <person name="Griggs A."/>
            <person name="Gujja S."/>
            <person name="Hansen M."/>
            <person name="Howarth C."/>
            <person name="Imamovic A."/>
            <person name="Ireland A."/>
            <person name="Larimer J."/>
            <person name="McCowan C."/>
            <person name="Murphy C."/>
            <person name="Pearson M."/>
            <person name="Poon T.W."/>
            <person name="Priest M."/>
            <person name="Roberts A."/>
            <person name="Saif S."/>
            <person name="Shea T."/>
            <person name="Sykes S."/>
            <person name="Wortman J."/>
            <person name="Nusbaum C."/>
            <person name="Birren B."/>
        </authorList>
    </citation>
    <scope>NUCLEOTIDE SEQUENCE [LARGE SCALE GENOMIC DNA]</scope>
    <source>
        <strain evidence="1 2">INRA-310</strain>
    </source>
</reference>
<reference evidence="2" key="1">
    <citation type="submission" date="2011-12" db="EMBL/GenBank/DDBJ databases">
        <authorList>
            <consortium name="The Broad Institute Genome Sequencing Platform"/>
            <person name="Russ C."/>
            <person name="Tyler B."/>
            <person name="Panabieres F."/>
            <person name="Shan W."/>
            <person name="Tripathy S."/>
            <person name="Grunwald N."/>
            <person name="Machado M."/>
            <person name="Young S.K."/>
            <person name="Zeng Q."/>
            <person name="Gargeya S."/>
            <person name="Fitzgerald M."/>
            <person name="Haas B."/>
            <person name="Abouelleil A."/>
            <person name="Alvarado L."/>
            <person name="Arachchi H.M."/>
            <person name="Berlin A."/>
            <person name="Chapman S.B."/>
            <person name="Gearin G."/>
            <person name="Goldberg J."/>
            <person name="Griggs A."/>
            <person name="Gujja S."/>
            <person name="Hansen M."/>
            <person name="Heiman D."/>
            <person name="Howarth C."/>
            <person name="Larimer J."/>
            <person name="Lui A."/>
            <person name="MacDonald P.J.P."/>
            <person name="McCowen C."/>
            <person name="Montmayeur A."/>
            <person name="Murphy C."/>
            <person name="Neiman D."/>
            <person name="Pearson M."/>
            <person name="Priest M."/>
            <person name="Roberts A."/>
            <person name="Saif S."/>
            <person name="Shea T."/>
            <person name="Sisk P."/>
            <person name="Stolte C."/>
            <person name="Sykes S."/>
            <person name="Wortman J."/>
            <person name="Nusbaum C."/>
            <person name="Birren B."/>
        </authorList>
    </citation>
    <scope>NUCLEOTIDE SEQUENCE [LARGE SCALE GENOMIC DNA]</scope>
    <source>
        <strain evidence="2">INRA-310</strain>
    </source>
</reference>
<dbReference type="VEuPathDB" id="FungiDB:PPTG_20800"/>
<evidence type="ECO:0000313" key="2">
    <source>
        <dbReference type="Proteomes" id="UP000018817"/>
    </source>
</evidence>
<organism evidence="1 2">
    <name type="scientific">Phytophthora nicotianae (strain INRA-310)</name>
    <name type="common">Phytophthora parasitica</name>
    <dbReference type="NCBI Taxonomy" id="761204"/>
    <lineage>
        <taxon>Eukaryota</taxon>
        <taxon>Sar</taxon>
        <taxon>Stramenopiles</taxon>
        <taxon>Oomycota</taxon>
        <taxon>Peronosporomycetes</taxon>
        <taxon>Peronosporales</taxon>
        <taxon>Peronosporaceae</taxon>
        <taxon>Phytophthora</taxon>
    </lineage>
</organism>
<protein>
    <submittedName>
        <fullName evidence="1">Uncharacterized protein</fullName>
    </submittedName>
</protein>
<gene>
    <name evidence="1" type="ORF">PPTG_20800</name>
</gene>
<name>W2RGR9_PHYN3</name>
<dbReference type="RefSeq" id="XP_008891247.1">
    <property type="nucleotide sequence ID" value="XM_008892999.1"/>
</dbReference>
<sequence length="128" mass="14998">MRLVQSFSKRGVAQHTKKPAADFEETWVKFAMKFWENTKADLWSLLSTTLARPQFISTPHRTNIKYTEKHSADHCAHNSNRWQVWGSIEKGELLSYLQGQGHIYWFRKTTGWAAEFGRSMLKSYRSSK</sequence>
<dbReference type="EMBL" id="KI669561">
    <property type="protein sequence ID" value="ETN24633.1"/>
    <property type="molecule type" value="Genomic_DNA"/>
</dbReference>
<proteinExistence type="predicted"/>
<dbReference type="AlphaFoldDB" id="W2RGR9"/>
<accession>W2RGR9</accession>
<dbReference type="GeneID" id="20189399"/>